<gene>
    <name evidence="1" type="ORF">E2C01_067785</name>
</gene>
<evidence type="ECO:0000313" key="2">
    <source>
        <dbReference type="Proteomes" id="UP000324222"/>
    </source>
</evidence>
<dbReference type="AlphaFoldDB" id="A0A5B7HW27"/>
<dbReference type="EMBL" id="VSRR010036844">
    <property type="protein sequence ID" value="MPC73457.1"/>
    <property type="molecule type" value="Genomic_DNA"/>
</dbReference>
<evidence type="ECO:0000313" key="1">
    <source>
        <dbReference type="EMBL" id="MPC73457.1"/>
    </source>
</evidence>
<sequence length="93" mass="10326">MAAEPPAPAAPRPQEFRVFDWRLTSSAMAARLIQSLAHQADVSKKTLAFLESRRMCRVAVLAAMVMGTGHRPPPARPRVAALSCLMNIWKMRQ</sequence>
<comment type="caution">
    <text evidence="1">The sequence shown here is derived from an EMBL/GenBank/DDBJ whole genome shotgun (WGS) entry which is preliminary data.</text>
</comment>
<dbReference type="Proteomes" id="UP000324222">
    <property type="component" value="Unassembled WGS sequence"/>
</dbReference>
<protein>
    <submittedName>
        <fullName evidence="1">Uncharacterized protein</fullName>
    </submittedName>
</protein>
<accession>A0A5B7HW27</accession>
<name>A0A5B7HW27_PORTR</name>
<reference evidence="1 2" key="1">
    <citation type="submission" date="2019-05" db="EMBL/GenBank/DDBJ databases">
        <title>Another draft genome of Portunus trituberculatus and its Hox gene families provides insights of decapod evolution.</title>
        <authorList>
            <person name="Jeong J.-H."/>
            <person name="Song I."/>
            <person name="Kim S."/>
            <person name="Choi T."/>
            <person name="Kim D."/>
            <person name="Ryu S."/>
            <person name="Kim W."/>
        </authorList>
    </citation>
    <scope>NUCLEOTIDE SEQUENCE [LARGE SCALE GENOMIC DNA]</scope>
    <source>
        <tissue evidence="1">Muscle</tissue>
    </source>
</reference>
<organism evidence="1 2">
    <name type="scientific">Portunus trituberculatus</name>
    <name type="common">Swimming crab</name>
    <name type="synonym">Neptunus trituberculatus</name>
    <dbReference type="NCBI Taxonomy" id="210409"/>
    <lineage>
        <taxon>Eukaryota</taxon>
        <taxon>Metazoa</taxon>
        <taxon>Ecdysozoa</taxon>
        <taxon>Arthropoda</taxon>
        <taxon>Crustacea</taxon>
        <taxon>Multicrustacea</taxon>
        <taxon>Malacostraca</taxon>
        <taxon>Eumalacostraca</taxon>
        <taxon>Eucarida</taxon>
        <taxon>Decapoda</taxon>
        <taxon>Pleocyemata</taxon>
        <taxon>Brachyura</taxon>
        <taxon>Eubrachyura</taxon>
        <taxon>Portunoidea</taxon>
        <taxon>Portunidae</taxon>
        <taxon>Portuninae</taxon>
        <taxon>Portunus</taxon>
    </lineage>
</organism>
<proteinExistence type="predicted"/>
<keyword evidence="2" id="KW-1185">Reference proteome</keyword>